<evidence type="ECO:0000256" key="2">
    <source>
        <dbReference type="SAM" id="MobiDB-lite"/>
    </source>
</evidence>
<keyword evidence="4" id="KW-1185">Reference proteome</keyword>
<dbReference type="AlphaFoldDB" id="A0AA40LTA5"/>
<evidence type="ECO:0000313" key="3">
    <source>
        <dbReference type="EMBL" id="KAK1345451.1"/>
    </source>
</evidence>
<dbReference type="Gene3D" id="1.20.5.170">
    <property type="match status" value="1"/>
</dbReference>
<protein>
    <submittedName>
        <fullName evidence="3">Uncharacterized protein</fullName>
    </submittedName>
</protein>
<evidence type="ECO:0000313" key="4">
    <source>
        <dbReference type="Proteomes" id="UP001177744"/>
    </source>
</evidence>
<organism evidence="3 4">
    <name type="scientific">Cnephaeus nilssonii</name>
    <name type="common">Northern bat</name>
    <name type="synonym">Eptesicus nilssonii</name>
    <dbReference type="NCBI Taxonomy" id="3371016"/>
    <lineage>
        <taxon>Eukaryota</taxon>
        <taxon>Metazoa</taxon>
        <taxon>Chordata</taxon>
        <taxon>Craniata</taxon>
        <taxon>Vertebrata</taxon>
        <taxon>Euteleostomi</taxon>
        <taxon>Mammalia</taxon>
        <taxon>Eutheria</taxon>
        <taxon>Laurasiatheria</taxon>
        <taxon>Chiroptera</taxon>
        <taxon>Yangochiroptera</taxon>
        <taxon>Vespertilionidae</taxon>
        <taxon>Cnephaeus</taxon>
    </lineage>
</organism>
<dbReference type="EMBL" id="JAULJE010000002">
    <property type="protein sequence ID" value="KAK1345451.1"/>
    <property type="molecule type" value="Genomic_DNA"/>
</dbReference>
<feature type="region of interest" description="Disordered" evidence="2">
    <location>
        <begin position="1"/>
        <end position="28"/>
    </location>
</feature>
<dbReference type="InterPro" id="IPR046347">
    <property type="entry name" value="bZIP_sf"/>
</dbReference>
<keyword evidence="1" id="KW-0175">Coiled coil</keyword>
<dbReference type="GO" id="GO:0003700">
    <property type="term" value="F:DNA-binding transcription factor activity"/>
    <property type="evidence" value="ECO:0007669"/>
    <property type="project" value="InterPro"/>
</dbReference>
<evidence type="ECO:0000256" key="1">
    <source>
        <dbReference type="SAM" id="Coils"/>
    </source>
</evidence>
<feature type="coiled-coil region" evidence="1">
    <location>
        <begin position="35"/>
        <end position="69"/>
    </location>
</feature>
<dbReference type="SUPFAM" id="SSF57959">
    <property type="entry name" value="Leucine zipper domain"/>
    <property type="match status" value="1"/>
</dbReference>
<name>A0AA40LTA5_CNENI</name>
<comment type="caution">
    <text evidence="3">The sequence shown here is derived from an EMBL/GenBank/DDBJ whole genome shotgun (WGS) entry which is preliminary data.</text>
</comment>
<accession>A0AA40LTA5</accession>
<feature type="compositionally biased region" description="Basic residues" evidence="2">
    <location>
        <begin position="1"/>
        <end position="25"/>
    </location>
</feature>
<proteinExistence type="predicted"/>
<gene>
    <name evidence="3" type="ORF">QTO34_007908</name>
</gene>
<sequence length="72" mass="8840">MRKRSIGKGAGKRTKWRQPHAGARKGRTEFLQRESEWLELMNAELKTQMEELKQEWQQLILRLNRHRQDRQR</sequence>
<dbReference type="Proteomes" id="UP001177744">
    <property type="component" value="Unassembled WGS sequence"/>
</dbReference>
<reference evidence="3" key="1">
    <citation type="submission" date="2023-06" db="EMBL/GenBank/DDBJ databases">
        <title>Reference genome for the Northern bat (Eptesicus nilssonii), a most northern bat species.</title>
        <authorList>
            <person name="Laine V.N."/>
            <person name="Pulliainen A.T."/>
            <person name="Lilley T.M."/>
        </authorList>
    </citation>
    <scope>NUCLEOTIDE SEQUENCE</scope>
    <source>
        <strain evidence="3">BLF_Eptnil</strain>
        <tissue evidence="3">Kidney</tissue>
    </source>
</reference>